<reference evidence="2" key="1">
    <citation type="submission" date="2021-01" db="EMBL/GenBank/DDBJ databases">
        <authorList>
            <person name="Corre E."/>
            <person name="Pelletier E."/>
            <person name="Niang G."/>
            <person name="Scheremetjew M."/>
            <person name="Finn R."/>
            <person name="Kale V."/>
            <person name="Holt S."/>
            <person name="Cochrane G."/>
            <person name="Meng A."/>
            <person name="Brown T."/>
            <person name="Cohen L."/>
        </authorList>
    </citation>
    <scope>NUCLEOTIDE SEQUENCE</scope>
    <source>
        <strain evidence="2">OF101</strain>
    </source>
</reference>
<dbReference type="AlphaFoldDB" id="A0A7S1QQU6"/>
<proteinExistence type="predicted"/>
<accession>A0A7S1QQU6</accession>
<feature type="region of interest" description="Disordered" evidence="1">
    <location>
        <begin position="19"/>
        <end position="53"/>
    </location>
</feature>
<dbReference type="Gene3D" id="3.40.50.620">
    <property type="entry name" value="HUPs"/>
    <property type="match status" value="1"/>
</dbReference>
<dbReference type="SUPFAM" id="SSF52374">
    <property type="entry name" value="Nucleotidylyl transferase"/>
    <property type="match status" value="1"/>
</dbReference>
<dbReference type="EMBL" id="HBGE01048541">
    <property type="protein sequence ID" value="CAD9145872.1"/>
    <property type="molecule type" value="Transcribed_RNA"/>
</dbReference>
<protein>
    <submittedName>
        <fullName evidence="2">Uncharacterized protein</fullName>
    </submittedName>
</protein>
<evidence type="ECO:0000313" key="2">
    <source>
        <dbReference type="EMBL" id="CAD9145872.1"/>
    </source>
</evidence>
<gene>
    <name evidence="2" type="ORF">ACAT0790_LOCUS29298</name>
</gene>
<dbReference type="InterPro" id="IPR014729">
    <property type="entry name" value="Rossmann-like_a/b/a_fold"/>
</dbReference>
<evidence type="ECO:0000256" key="1">
    <source>
        <dbReference type="SAM" id="MobiDB-lite"/>
    </source>
</evidence>
<sequence>MAQGSDLAPTPHKLPQMLAAAPSMGSASGRSDAAQTLTAASQASLEADPRMPSSHALEESWTCSAECLDRICSKADSAPRSWGRSCSPRPTSTWRTRWARSGLADRIATCELAAAAHASSHGGDAWIHAWRSGETNGFAVPRQIAAFLGAATSERLGRESIVEAHLVCGADLVLRRGGWQRPSRTPAIVLARPGIELPRTRPGKGWQVAQGNTRPASSTQIREAIGGGRWEQLVELGCEASVVEFMRGRQESNRLFMEKA</sequence>
<name>A0A7S1QQU6_ALECA</name>
<organism evidence="2">
    <name type="scientific">Alexandrium catenella</name>
    <name type="common">Red tide dinoflagellate</name>
    <name type="synonym">Gonyaulax catenella</name>
    <dbReference type="NCBI Taxonomy" id="2925"/>
    <lineage>
        <taxon>Eukaryota</taxon>
        <taxon>Sar</taxon>
        <taxon>Alveolata</taxon>
        <taxon>Dinophyceae</taxon>
        <taxon>Gonyaulacales</taxon>
        <taxon>Pyrocystaceae</taxon>
        <taxon>Alexandrium</taxon>
    </lineage>
</organism>
<feature type="compositionally biased region" description="Low complexity" evidence="1">
    <location>
        <begin position="33"/>
        <end position="45"/>
    </location>
</feature>